<feature type="transmembrane region" description="Helical" evidence="1">
    <location>
        <begin position="12"/>
        <end position="32"/>
    </location>
</feature>
<comment type="caution">
    <text evidence="2">The sequence shown here is derived from an EMBL/GenBank/DDBJ whole genome shotgun (WGS) entry which is preliminary data.</text>
</comment>
<name>A0A5S5MEU0_9BACT</name>
<keyword evidence="1" id="KW-0472">Membrane</keyword>
<keyword evidence="1" id="KW-1133">Transmembrane helix</keyword>
<keyword evidence="1" id="KW-0812">Transmembrane</keyword>
<keyword evidence="3" id="KW-1185">Reference proteome</keyword>
<feature type="transmembrane region" description="Helical" evidence="1">
    <location>
        <begin position="73"/>
        <end position="94"/>
    </location>
</feature>
<dbReference type="AlphaFoldDB" id="A0A5S5MEU0"/>
<dbReference type="EMBL" id="VDMB01000014">
    <property type="protein sequence ID" value="TYT74210.1"/>
    <property type="molecule type" value="Genomic_DNA"/>
</dbReference>
<feature type="transmembrane region" description="Helical" evidence="1">
    <location>
        <begin position="44"/>
        <end position="61"/>
    </location>
</feature>
<dbReference type="RefSeq" id="WP_139449453.1">
    <property type="nucleotide sequence ID" value="NZ_VDMB01000014.1"/>
</dbReference>
<gene>
    <name evidence="2" type="ORF">FIM25_11550</name>
</gene>
<dbReference type="Proteomes" id="UP000321899">
    <property type="component" value="Unassembled WGS sequence"/>
</dbReference>
<organism evidence="2 3">
    <name type="scientific">Desulfobotulus mexicanus</name>
    <dbReference type="NCBI Taxonomy" id="2586642"/>
    <lineage>
        <taxon>Bacteria</taxon>
        <taxon>Pseudomonadati</taxon>
        <taxon>Thermodesulfobacteriota</taxon>
        <taxon>Desulfobacteria</taxon>
        <taxon>Desulfobacterales</taxon>
        <taxon>Desulfobacteraceae</taxon>
        <taxon>Desulfobotulus</taxon>
    </lineage>
</organism>
<evidence type="ECO:0008006" key="4">
    <source>
        <dbReference type="Google" id="ProtNLM"/>
    </source>
</evidence>
<proteinExistence type="predicted"/>
<reference evidence="2 3" key="1">
    <citation type="submission" date="2019-06" db="EMBL/GenBank/DDBJ databases">
        <title>Desulfobotulus mexicanus sp. nov., a novel sulfate-reducing bacterium isolated from the sediment of an alkaline crater lake in Mexico.</title>
        <authorList>
            <person name="Hirschler-Rea A."/>
        </authorList>
    </citation>
    <scope>NUCLEOTIDE SEQUENCE [LARGE SCALE GENOMIC DNA]</scope>
    <source>
        <strain evidence="2 3">PAR22N</strain>
    </source>
</reference>
<sequence length="154" mass="17504">MKPSQTRLYPEYPASIWLLGLLLMLKALFWLFANPLIEEPLLGIKHVITTLPFLFLWRAVWNRKSWAVKAAMGLTAADLLFFLFFFPSALLIPFDIYPIEIHALQGLSWFLFAFLNIIITLCSAMIGYAVNIMILTTGFFALKTSLLAEAEAET</sequence>
<evidence type="ECO:0000256" key="1">
    <source>
        <dbReference type="SAM" id="Phobius"/>
    </source>
</evidence>
<accession>A0A5S5MEU0</accession>
<protein>
    <recommendedName>
        <fullName evidence="4">DUF2069 domain-containing protein</fullName>
    </recommendedName>
</protein>
<evidence type="ECO:0000313" key="3">
    <source>
        <dbReference type="Proteomes" id="UP000321899"/>
    </source>
</evidence>
<evidence type="ECO:0000313" key="2">
    <source>
        <dbReference type="EMBL" id="TYT74210.1"/>
    </source>
</evidence>
<dbReference type="OrthoDB" id="9834408at2"/>
<feature type="transmembrane region" description="Helical" evidence="1">
    <location>
        <begin position="106"/>
        <end position="130"/>
    </location>
</feature>